<feature type="transmembrane region" description="Helical" evidence="1">
    <location>
        <begin position="50"/>
        <end position="69"/>
    </location>
</feature>
<accession>A0ABS8C336</accession>
<keyword evidence="1" id="KW-1133">Transmembrane helix</keyword>
<dbReference type="Pfam" id="PF03372">
    <property type="entry name" value="Exo_endo_phos"/>
    <property type="match status" value="1"/>
</dbReference>
<dbReference type="SUPFAM" id="SSF56219">
    <property type="entry name" value="DNase I-like"/>
    <property type="match status" value="1"/>
</dbReference>
<comment type="caution">
    <text evidence="3">The sequence shown here is derived from an EMBL/GenBank/DDBJ whole genome shotgun (WGS) entry which is preliminary data.</text>
</comment>
<sequence>MYIFTSFCLWLALYAPMPLLWQPLLALLDYAPRWLVLLLLPLCLLGSKPSKSFVLFIVLTTLVNFWLLFDISLALASKSPATSDTRTYKIATFNVASGRVDAAAIFDWYNSEHLDALLLQESPPAALKQELPANLTLDCHGNLCLLTQHSFKAVRQLDRRALQGWGHYAAHYLLLLDEVEVNLVNLHLNTPRHGFELLHAPLSNYSAITRAYKNQVFESMVASELISVDQGLSMIGGDFNLTQKSRIYQQYWSEWSNAFNKVGFGIGYTKNSRLMGSRIDHILTGSKIQPLHAEVYSAMGSDHKPLVLEFAFQ</sequence>
<dbReference type="Gene3D" id="3.60.10.10">
    <property type="entry name" value="Endonuclease/exonuclease/phosphatase"/>
    <property type="match status" value="1"/>
</dbReference>
<proteinExistence type="predicted"/>
<protein>
    <recommendedName>
        <fullName evidence="2">Endonuclease/exonuclease/phosphatase domain-containing protein</fullName>
    </recommendedName>
</protein>
<dbReference type="InterPro" id="IPR005135">
    <property type="entry name" value="Endo/exonuclease/phosphatase"/>
</dbReference>
<keyword evidence="4" id="KW-1185">Reference proteome</keyword>
<dbReference type="EMBL" id="JAEINI020000004">
    <property type="protein sequence ID" value="MCB5226714.1"/>
    <property type="molecule type" value="Genomic_DNA"/>
</dbReference>
<evidence type="ECO:0000256" key="1">
    <source>
        <dbReference type="SAM" id="Phobius"/>
    </source>
</evidence>
<dbReference type="InterPro" id="IPR036691">
    <property type="entry name" value="Endo/exonu/phosph_ase_sf"/>
</dbReference>
<gene>
    <name evidence="3" type="ORF">JAO78_007765</name>
</gene>
<organism evidence="3 4">
    <name type="scientific">Alishewanella maricola</name>
    <dbReference type="NCBI Taxonomy" id="2795740"/>
    <lineage>
        <taxon>Bacteria</taxon>
        <taxon>Pseudomonadati</taxon>
        <taxon>Pseudomonadota</taxon>
        <taxon>Gammaproteobacteria</taxon>
        <taxon>Alteromonadales</taxon>
        <taxon>Alteromonadaceae</taxon>
        <taxon>Alishewanella</taxon>
    </lineage>
</organism>
<dbReference type="Proteomes" id="UP000633814">
    <property type="component" value="Unassembled WGS sequence"/>
</dbReference>
<keyword evidence="1" id="KW-0472">Membrane</keyword>
<keyword evidence="1" id="KW-0812">Transmembrane</keyword>
<feature type="domain" description="Endonuclease/exonuclease/phosphatase" evidence="2">
    <location>
        <begin position="91"/>
        <end position="303"/>
    </location>
</feature>
<evidence type="ECO:0000313" key="3">
    <source>
        <dbReference type="EMBL" id="MCB5226714.1"/>
    </source>
</evidence>
<name>A0ABS8C336_9ALTE</name>
<dbReference type="RefSeq" id="WP_226750809.1">
    <property type="nucleotide sequence ID" value="NZ_JAEINI020000004.1"/>
</dbReference>
<reference evidence="3 4" key="1">
    <citation type="submission" date="2021-10" db="EMBL/GenBank/DDBJ databases">
        <title>Alishewanella koreense sp. nov. isolated from seawater of southwestern coast in South Korea and the proposal for the reclassification of Rheinheimera perlucida and Rheinheimera tuosuensis as Arsukibacterium perlucida and Arsukibacterium tuosuensis.</title>
        <authorList>
            <person name="Kim K.H."/>
            <person name="Ruan W."/>
            <person name="Kim K.R."/>
            <person name="Baek J.H."/>
            <person name="Jeon C.O."/>
        </authorList>
    </citation>
    <scope>NUCLEOTIDE SEQUENCE [LARGE SCALE GENOMIC DNA]</scope>
    <source>
        <strain evidence="3 4">16-MA</strain>
    </source>
</reference>
<evidence type="ECO:0000313" key="4">
    <source>
        <dbReference type="Proteomes" id="UP000633814"/>
    </source>
</evidence>
<evidence type="ECO:0000259" key="2">
    <source>
        <dbReference type="Pfam" id="PF03372"/>
    </source>
</evidence>